<gene>
    <name evidence="2" type="ORF">AN221_26775</name>
</gene>
<proteinExistence type="predicted"/>
<name>A0A1E7LN90_9ACTN</name>
<keyword evidence="3" id="KW-1185">Reference proteome</keyword>
<feature type="compositionally biased region" description="Low complexity" evidence="1">
    <location>
        <begin position="53"/>
        <end position="64"/>
    </location>
</feature>
<organism evidence="2 3">
    <name type="scientific">Streptomyces nanshensis</name>
    <dbReference type="NCBI Taxonomy" id="518642"/>
    <lineage>
        <taxon>Bacteria</taxon>
        <taxon>Bacillati</taxon>
        <taxon>Actinomycetota</taxon>
        <taxon>Actinomycetes</taxon>
        <taxon>Kitasatosporales</taxon>
        <taxon>Streptomycetaceae</taxon>
        <taxon>Streptomyces</taxon>
    </lineage>
</organism>
<dbReference type="Proteomes" id="UP000175971">
    <property type="component" value="Unassembled WGS sequence"/>
</dbReference>
<evidence type="ECO:0000313" key="2">
    <source>
        <dbReference type="EMBL" id="OEV17648.1"/>
    </source>
</evidence>
<comment type="caution">
    <text evidence="2">The sequence shown here is derived from an EMBL/GenBank/DDBJ whole genome shotgun (WGS) entry which is preliminary data.</text>
</comment>
<dbReference type="EMBL" id="LJGZ01000097">
    <property type="protein sequence ID" value="OEV17648.1"/>
    <property type="molecule type" value="Genomic_DNA"/>
</dbReference>
<sequence>MASATVIPGTAWPAYAACSRKCAARPRYRAASTPTGRARTVVSRAPRAATSRVVVPVSSSRAGSQVAEPPTASQYARVPSGKTTPAAATAEHQASAGSRSRPRGAVTVGRAVPEPVRADPARPRVRDSAATSSTVMRTSTTPSAAAGVRSKLALYEVWMARVNVSYRMIDTAPKSERT</sequence>
<feature type="region of interest" description="Disordered" evidence="1">
    <location>
        <begin position="53"/>
        <end position="143"/>
    </location>
</feature>
<evidence type="ECO:0000313" key="3">
    <source>
        <dbReference type="Proteomes" id="UP000175971"/>
    </source>
</evidence>
<dbReference type="AlphaFoldDB" id="A0A1E7LN90"/>
<feature type="compositionally biased region" description="Polar residues" evidence="1">
    <location>
        <begin position="131"/>
        <end position="143"/>
    </location>
</feature>
<feature type="compositionally biased region" description="Basic and acidic residues" evidence="1">
    <location>
        <begin position="116"/>
        <end position="127"/>
    </location>
</feature>
<accession>A0A1E7LN90</accession>
<protein>
    <submittedName>
        <fullName evidence="2">Uncharacterized protein</fullName>
    </submittedName>
</protein>
<evidence type="ECO:0000256" key="1">
    <source>
        <dbReference type="SAM" id="MobiDB-lite"/>
    </source>
</evidence>
<reference evidence="2 3" key="1">
    <citation type="journal article" date="2016" name="Front. Microbiol.">
        <title>Comparative Genomics Analysis of Streptomyces Species Reveals Their Adaptation to the Marine Environment and Their Diversity at the Genomic Level.</title>
        <authorList>
            <person name="Tian X."/>
            <person name="Zhang Z."/>
            <person name="Yang T."/>
            <person name="Chen M."/>
            <person name="Li J."/>
            <person name="Chen F."/>
            <person name="Yang J."/>
            <person name="Li W."/>
            <person name="Zhang B."/>
            <person name="Zhang Z."/>
            <person name="Wu J."/>
            <person name="Zhang C."/>
            <person name="Long L."/>
            <person name="Xiao J."/>
        </authorList>
    </citation>
    <scope>NUCLEOTIDE SEQUENCE [LARGE SCALE GENOMIC DNA]</scope>
    <source>
        <strain evidence="2 3">SCSIO M10372</strain>
    </source>
</reference>